<dbReference type="SUPFAM" id="SSF48498">
    <property type="entry name" value="Tetracyclin repressor-like, C-terminal domain"/>
    <property type="match status" value="1"/>
</dbReference>
<proteinExistence type="predicted"/>
<accession>A0A1G4WSJ7</accession>
<dbReference type="PROSITE" id="PS01081">
    <property type="entry name" value="HTH_TETR_1"/>
    <property type="match status" value="1"/>
</dbReference>
<evidence type="ECO:0000313" key="6">
    <source>
        <dbReference type="EMBL" id="SCX28728.1"/>
    </source>
</evidence>
<evidence type="ECO:0000313" key="7">
    <source>
        <dbReference type="Proteomes" id="UP000199707"/>
    </source>
</evidence>
<dbReference type="Gene3D" id="1.10.357.10">
    <property type="entry name" value="Tetracycline Repressor, domain 2"/>
    <property type="match status" value="1"/>
</dbReference>
<evidence type="ECO:0000256" key="4">
    <source>
        <dbReference type="PROSITE-ProRule" id="PRU00335"/>
    </source>
</evidence>
<keyword evidence="3" id="KW-0804">Transcription</keyword>
<keyword evidence="2 4" id="KW-0238">DNA-binding</keyword>
<dbReference type="PANTHER" id="PTHR30055:SF234">
    <property type="entry name" value="HTH-TYPE TRANSCRIPTIONAL REGULATOR BETI"/>
    <property type="match status" value="1"/>
</dbReference>
<gene>
    <name evidence="6" type="ORF">SAMN02799620_04630</name>
</gene>
<dbReference type="InterPro" id="IPR036271">
    <property type="entry name" value="Tet_transcr_reg_TetR-rel_C_sf"/>
</dbReference>
<dbReference type="InterPro" id="IPR050109">
    <property type="entry name" value="HTH-type_TetR-like_transc_reg"/>
</dbReference>
<reference evidence="7" key="1">
    <citation type="submission" date="2016-10" db="EMBL/GenBank/DDBJ databases">
        <authorList>
            <person name="Varghese N."/>
            <person name="Submissions S."/>
        </authorList>
    </citation>
    <scope>NUCLEOTIDE SEQUENCE [LARGE SCALE GENOMIC DNA]</scope>
    <source>
        <strain evidence="7">UNC267MFSha1.1M11</strain>
    </source>
</reference>
<name>A0A1G4WSJ7_9MYCO</name>
<dbReference type="InterPro" id="IPR023772">
    <property type="entry name" value="DNA-bd_HTH_TetR-type_CS"/>
</dbReference>
<dbReference type="GO" id="GO:0003700">
    <property type="term" value="F:DNA-binding transcription factor activity"/>
    <property type="evidence" value="ECO:0007669"/>
    <property type="project" value="TreeGrafter"/>
</dbReference>
<feature type="domain" description="HTH tetR-type" evidence="5">
    <location>
        <begin position="9"/>
        <end position="69"/>
    </location>
</feature>
<sequence length="195" mass="21504">MPTRETKATRTRARILDSAAAELVEHGYSGSSLRRIAEGADLQPGSLYFHFETKDELVLEVLRDTIARATKDLRQAIDDLGPQATPGEQLRTAIAAHTRSLHMSGVRGSAVARVAETLPPALRRRYANSATSYTRLWNQLLIAAQSAGDLDSELDVRAVRDLLFSAMNGTLAYRDQASSRIEQATQTLIRLVFRV</sequence>
<evidence type="ECO:0000259" key="5">
    <source>
        <dbReference type="PROSITE" id="PS50977"/>
    </source>
</evidence>
<evidence type="ECO:0000256" key="2">
    <source>
        <dbReference type="ARBA" id="ARBA00023125"/>
    </source>
</evidence>
<protein>
    <submittedName>
        <fullName evidence="6">Transcriptional regulator, TetR family</fullName>
    </submittedName>
</protein>
<dbReference type="Proteomes" id="UP000199707">
    <property type="component" value="Unassembled WGS sequence"/>
</dbReference>
<dbReference type="Pfam" id="PF00440">
    <property type="entry name" value="TetR_N"/>
    <property type="match status" value="1"/>
</dbReference>
<keyword evidence="1" id="KW-0805">Transcription regulation</keyword>
<dbReference type="PRINTS" id="PR00455">
    <property type="entry name" value="HTHTETR"/>
</dbReference>
<dbReference type="InterPro" id="IPR009057">
    <property type="entry name" value="Homeodomain-like_sf"/>
</dbReference>
<dbReference type="GO" id="GO:0000976">
    <property type="term" value="F:transcription cis-regulatory region binding"/>
    <property type="evidence" value="ECO:0007669"/>
    <property type="project" value="TreeGrafter"/>
</dbReference>
<evidence type="ECO:0000256" key="1">
    <source>
        <dbReference type="ARBA" id="ARBA00023015"/>
    </source>
</evidence>
<dbReference type="InterPro" id="IPR041490">
    <property type="entry name" value="KstR2_TetR_C"/>
</dbReference>
<organism evidence="6 7">
    <name type="scientific">Mycolicibacterium fluoranthenivorans</name>
    <dbReference type="NCBI Taxonomy" id="258505"/>
    <lineage>
        <taxon>Bacteria</taxon>
        <taxon>Bacillati</taxon>
        <taxon>Actinomycetota</taxon>
        <taxon>Actinomycetes</taxon>
        <taxon>Mycobacteriales</taxon>
        <taxon>Mycobacteriaceae</taxon>
        <taxon>Mycolicibacterium</taxon>
    </lineage>
</organism>
<evidence type="ECO:0000256" key="3">
    <source>
        <dbReference type="ARBA" id="ARBA00023163"/>
    </source>
</evidence>
<dbReference type="STRING" id="1502745.SAMN02799620_04630"/>
<feature type="DNA-binding region" description="H-T-H motif" evidence="4">
    <location>
        <begin position="32"/>
        <end position="51"/>
    </location>
</feature>
<dbReference type="Gene3D" id="1.10.10.60">
    <property type="entry name" value="Homeodomain-like"/>
    <property type="match status" value="1"/>
</dbReference>
<dbReference type="SUPFAM" id="SSF46689">
    <property type="entry name" value="Homeodomain-like"/>
    <property type="match status" value="1"/>
</dbReference>
<dbReference type="PANTHER" id="PTHR30055">
    <property type="entry name" value="HTH-TYPE TRANSCRIPTIONAL REGULATOR RUTR"/>
    <property type="match status" value="1"/>
</dbReference>
<dbReference type="InterPro" id="IPR001647">
    <property type="entry name" value="HTH_TetR"/>
</dbReference>
<dbReference type="AlphaFoldDB" id="A0A1G4WSJ7"/>
<dbReference type="PROSITE" id="PS50977">
    <property type="entry name" value="HTH_TETR_2"/>
    <property type="match status" value="1"/>
</dbReference>
<dbReference type="Pfam" id="PF17932">
    <property type="entry name" value="TetR_C_24"/>
    <property type="match status" value="1"/>
</dbReference>
<dbReference type="EMBL" id="FMUB01000010">
    <property type="protein sequence ID" value="SCX28728.1"/>
    <property type="molecule type" value="Genomic_DNA"/>
</dbReference>